<reference evidence="9 10" key="1">
    <citation type="submission" date="2020-02" db="EMBL/GenBank/DDBJ databases">
        <title>Albibacoteraceae fam. nov., the first described family within the subdivision 4 Verrucomicrobia.</title>
        <authorList>
            <person name="Xi F."/>
        </authorList>
    </citation>
    <scope>NUCLEOTIDE SEQUENCE [LARGE SCALE GENOMIC DNA]</scope>
    <source>
        <strain evidence="9 10">CK1056</strain>
    </source>
</reference>
<dbReference type="Proteomes" id="UP000478417">
    <property type="component" value="Unassembled WGS sequence"/>
</dbReference>
<keyword evidence="7" id="KW-0963">Cytoplasm</keyword>
<dbReference type="PANTHER" id="PTHR11108">
    <property type="entry name" value="FERROCHELATASE"/>
    <property type="match status" value="1"/>
</dbReference>
<dbReference type="CDD" id="cd03411">
    <property type="entry name" value="Ferrochelatase_N"/>
    <property type="match status" value="1"/>
</dbReference>
<dbReference type="EMBL" id="JAAGNX010000003">
    <property type="protein sequence ID" value="NDV63126.1"/>
    <property type="molecule type" value="Genomic_DNA"/>
</dbReference>
<dbReference type="CDD" id="cd00419">
    <property type="entry name" value="Ferrochelatase_C"/>
    <property type="match status" value="1"/>
</dbReference>
<evidence type="ECO:0000256" key="8">
    <source>
        <dbReference type="RuleBase" id="RU004185"/>
    </source>
</evidence>
<evidence type="ECO:0000256" key="5">
    <source>
        <dbReference type="ARBA" id="ARBA00023244"/>
    </source>
</evidence>
<evidence type="ECO:0000256" key="2">
    <source>
        <dbReference type="ARBA" id="ARBA00023004"/>
    </source>
</evidence>
<sequence length="337" mass="37915">MSKAVLLVNLGSPDSTSVSDVKRYLDEFLTDERVIDKAFVRKVIVPLIILNTRPKKSAEAYASVWTDEGSPLIVTSEHQAEKLGQSVAPKVYLAMRYGNPSIANVISQILKDGVTSLYVIPLYPQYAMSSYETVVVKVMEEINQQKPDLDVSFLQPFYNDPDYLDILAESIGENLPEGTDKLVFSFHGIPERHLRVSDPSHAHCLCVKDCCTRANPAHATCYKHQCLMTVKGVVERLKLPEDKYFVSFQSRLGRDPWLTPYTDATLARFGREGVKKVRVVCPAFVTDCLETLEEIAEEAKEIFEDAGGEDFAVIPCLNEDDRWIQYLAKQVEGWLNS</sequence>
<dbReference type="GO" id="GO:0005737">
    <property type="term" value="C:cytoplasm"/>
    <property type="evidence" value="ECO:0007669"/>
    <property type="project" value="UniProtKB-SubCell"/>
</dbReference>
<dbReference type="InterPro" id="IPR001015">
    <property type="entry name" value="Ferrochelatase"/>
</dbReference>
<name>A0A6B2M453_9BACT</name>
<keyword evidence="3 7" id="KW-0350">Heme biosynthesis</keyword>
<comment type="subcellular location">
    <subcellularLocation>
        <location evidence="7">Cytoplasm</location>
    </subcellularLocation>
</comment>
<dbReference type="GO" id="GO:0006783">
    <property type="term" value="P:heme biosynthetic process"/>
    <property type="evidence" value="ECO:0007669"/>
    <property type="project" value="UniProtKB-UniRule"/>
</dbReference>
<comment type="caution">
    <text evidence="9">The sequence shown here is derived from an EMBL/GenBank/DDBJ whole genome shotgun (WGS) entry which is preliminary data.</text>
</comment>
<dbReference type="InterPro" id="IPR033644">
    <property type="entry name" value="Ferrochelatase_C"/>
</dbReference>
<gene>
    <name evidence="7 9" type="primary">hemH</name>
    <name evidence="9" type="ORF">G0Q06_11735</name>
</gene>
<evidence type="ECO:0000313" key="10">
    <source>
        <dbReference type="Proteomes" id="UP000478417"/>
    </source>
</evidence>
<comment type="function">
    <text evidence="7">Catalyzes the ferrous insertion into protoporphyrin IX.</text>
</comment>
<evidence type="ECO:0000256" key="6">
    <source>
        <dbReference type="ARBA" id="ARBA00024536"/>
    </source>
</evidence>
<evidence type="ECO:0000256" key="1">
    <source>
        <dbReference type="ARBA" id="ARBA00007718"/>
    </source>
</evidence>
<comment type="pathway">
    <text evidence="7">Porphyrin-containing compound metabolism; protoheme biosynthesis; protoheme from protoporphyrin-IX: step 1/1.</text>
</comment>
<dbReference type="GO" id="GO:0004325">
    <property type="term" value="F:ferrochelatase activity"/>
    <property type="evidence" value="ECO:0007669"/>
    <property type="project" value="UniProtKB-UniRule"/>
</dbReference>
<evidence type="ECO:0000256" key="3">
    <source>
        <dbReference type="ARBA" id="ARBA00023133"/>
    </source>
</evidence>
<evidence type="ECO:0000256" key="7">
    <source>
        <dbReference type="HAMAP-Rule" id="MF_00323"/>
    </source>
</evidence>
<keyword evidence="7" id="KW-0479">Metal-binding</keyword>
<organism evidence="9 10">
    <name type="scientific">Oceanipulchritudo coccoides</name>
    <dbReference type="NCBI Taxonomy" id="2706888"/>
    <lineage>
        <taxon>Bacteria</taxon>
        <taxon>Pseudomonadati</taxon>
        <taxon>Verrucomicrobiota</taxon>
        <taxon>Opitutia</taxon>
        <taxon>Puniceicoccales</taxon>
        <taxon>Oceanipulchritudinaceae</taxon>
        <taxon>Oceanipulchritudo</taxon>
    </lineage>
</organism>
<dbReference type="UniPathway" id="UPA00252">
    <property type="reaction ID" value="UER00325"/>
</dbReference>
<evidence type="ECO:0000256" key="4">
    <source>
        <dbReference type="ARBA" id="ARBA00023239"/>
    </source>
</evidence>
<dbReference type="Gene3D" id="3.40.50.1400">
    <property type="match status" value="2"/>
</dbReference>
<feature type="binding site" evidence="7">
    <location>
        <position position="187"/>
    </location>
    <ligand>
        <name>Fe(2+)</name>
        <dbReference type="ChEBI" id="CHEBI:29033"/>
    </ligand>
</feature>
<evidence type="ECO:0000313" key="9">
    <source>
        <dbReference type="EMBL" id="NDV63126.1"/>
    </source>
</evidence>
<dbReference type="AlphaFoldDB" id="A0A6B2M453"/>
<dbReference type="SUPFAM" id="SSF53800">
    <property type="entry name" value="Chelatase"/>
    <property type="match status" value="1"/>
</dbReference>
<keyword evidence="5 7" id="KW-0627">Porphyrin biosynthesis</keyword>
<accession>A0A6B2M453</accession>
<dbReference type="HAMAP" id="MF_00323">
    <property type="entry name" value="Ferrochelatase"/>
    <property type="match status" value="1"/>
</dbReference>
<comment type="similarity">
    <text evidence="1 7 8">Belongs to the ferrochelatase family.</text>
</comment>
<dbReference type="EC" id="4.98.1.1" evidence="7"/>
<dbReference type="InterPro" id="IPR033659">
    <property type="entry name" value="Ferrochelatase_N"/>
</dbReference>
<keyword evidence="2 7" id="KW-0408">Iron</keyword>
<dbReference type="NCBIfam" id="TIGR00109">
    <property type="entry name" value="hemH"/>
    <property type="match status" value="1"/>
</dbReference>
<dbReference type="GO" id="GO:0046872">
    <property type="term" value="F:metal ion binding"/>
    <property type="evidence" value="ECO:0007669"/>
    <property type="project" value="UniProtKB-KW"/>
</dbReference>
<protein>
    <recommendedName>
        <fullName evidence="7">Ferrochelatase</fullName>
        <ecNumber evidence="7">4.98.1.1</ecNumber>
    </recommendedName>
    <alternativeName>
        <fullName evidence="7">Heme synthase</fullName>
    </alternativeName>
    <alternativeName>
        <fullName evidence="7">Protoheme ferro-lyase</fullName>
    </alternativeName>
</protein>
<dbReference type="Pfam" id="PF00762">
    <property type="entry name" value="Ferrochelatase"/>
    <property type="match status" value="1"/>
</dbReference>
<dbReference type="PANTHER" id="PTHR11108:SF1">
    <property type="entry name" value="FERROCHELATASE, MITOCHONDRIAL"/>
    <property type="match status" value="1"/>
</dbReference>
<proteinExistence type="inferred from homology"/>
<keyword evidence="4 7" id="KW-0456">Lyase</keyword>
<feature type="binding site" evidence="7">
    <location>
        <position position="290"/>
    </location>
    <ligand>
        <name>Fe(2+)</name>
        <dbReference type="ChEBI" id="CHEBI:29033"/>
    </ligand>
</feature>
<keyword evidence="10" id="KW-1185">Reference proteome</keyword>
<comment type="catalytic activity">
    <reaction evidence="6">
        <text>Fe-coproporphyrin III + 2 H(+) = coproporphyrin III + Fe(2+)</text>
        <dbReference type="Rhea" id="RHEA:49572"/>
        <dbReference type="ChEBI" id="CHEBI:15378"/>
        <dbReference type="ChEBI" id="CHEBI:29033"/>
        <dbReference type="ChEBI" id="CHEBI:68438"/>
        <dbReference type="ChEBI" id="CHEBI:131725"/>
        <dbReference type="EC" id="4.99.1.9"/>
    </reaction>
    <physiologicalReaction direction="right-to-left" evidence="6">
        <dbReference type="Rhea" id="RHEA:49574"/>
    </physiologicalReaction>
</comment>
<dbReference type="RefSeq" id="WP_163966195.1">
    <property type="nucleotide sequence ID" value="NZ_JAAGNX010000003.1"/>
</dbReference>
<comment type="catalytic activity">
    <reaction evidence="7">
        <text>heme b + 2 H(+) = protoporphyrin IX + Fe(2+)</text>
        <dbReference type="Rhea" id="RHEA:22584"/>
        <dbReference type="ChEBI" id="CHEBI:15378"/>
        <dbReference type="ChEBI" id="CHEBI:29033"/>
        <dbReference type="ChEBI" id="CHEBI:57306"/>
        <dbReference type="ChEBI" id="CHEBI:60344"/>
        <dbReference type="EC" id="4.98.1.1"/>
    </reaction>
</comment>